<dbReference type="EMBL" id="MN175499">
    <property type="protein sequence ID" value="QID06478.1"/>
    <property type="molecule type" value="Genomic_DNA"/>
</dbReference>
<dbReference type="PROSITE" id="PS50088">
    <property type="entry name" value="ANK_REPEAT"/>
    <property type="match status" value="2"/>
</dbReference>
<evidence type="ECO:0000313" key="3">
    <source>
        <dbReference type="EMBL" id="QID06478.1"/>
    </source>
</evidence>
<keyword evidence="2" id="KW-0040">ANK repeat</keyword>
<dbReference type="SMART" id="SM00248">
    <property type="entry name" value="ANK"/>
    <property type="match status" value="5"/>
</dbReference>
<dbReference type="PROSITE" id="PS50297">
    <property type="entry name" value="ANK_REP_REGION"/>
    <property type="match status" value="2"/>
</dbReference>
<protein>
    <submittedName>
        <fullName evidence="3">Ankyrin repeat-containing protein</fullName>
    </submittedName>
</protein>
<keyword evidence="1" id="KW-0677">Repeat</keyword>
<evidence type="ECO:0000256" key="2">
    <source>
        <dbReference type="ARBA" id="ARBA00023043"/>
    </source>
</evidence>
<organism evidence="3">
    <name type="scientific">Borely moumouvirus</name>
    <dbReference type="NCBI Taxonomy" id="2712067"/>
    <lineage>
        <taxon>Viruses</taxon>
        <taxon>Varidnaviria</taxon>
        <taxon>Bamfordvirae</taxon>
        <taxon>Nucleocytoviricota</taxon>
        <taxon>Megaviricetes</taxon>
        <taxon>Imitervirales</taxon>
        <taxon>Mimiviridae</taxon>
        <taxon>Megamimivirinae</taxon>
        <taxon>Moumouvirus</taxon>
    </lineage>
</organism>
<dbReference type="InterPro" id="IPR036770">
    <property type="entry name" value="Ankyrin_rpt-contain_sf"/>
</dbReference>
<dbReference type="Gene3D" id="1.25.40.20">
    <property type="entry name" value="Ankyrin repeat-containing domain"/>
    <property type="match status" value="1"/>
</dbReference>
<dbReference type="InterPro" id="IPR002110">
    <property type="entry name" value="Ankyrin_rpt"/>
</dbReference>
<proteinExistence type="predicted"/>
<dbReference type="PANTHER" id="PTHR24198">
    <property type="entry name" value="ANKYRIN REPEAT AND PROTEIN KINASE DOMAIN-CONTAINING PROTEIN"/>
    <property type="match status" value="1"/>
</dbReference>
<name>A0A6G6ADR8_9VIRU</name>
<evidence type="ECO:0000256" key="1">
    <source>
        <dbReference type="ARBA" id="ARBA00022737"/>
    </source>
</evidence>
<sequence>MAQNIGEYSYETSFPCSQYTISKYFTKLMYLIITERNHPNGHQRIINYLKDNKNRQKINQKNEKGWTALMIACRNSNIWSSIETVKLLLKFGADVNLQNNDGWTALMLASRNSNKSSNIGTVKLLLEANSNINLQNNDGLTALMLSSGNLNKICIKTIKLLLNYNSDPNIKCINGFTVFKYVSKQVNLTNIFETLLLLLDHGANKYYEIKTGSFNEEQLKIYYELLAQKNYYKMTMDYIHKTIKNHVNKILYNPNSIRSQLLFMKLVSENNSVEKCITFKNLEIFDYLAIYDLDSLKIKLCDIFKYID</sequence>
<accession>A0A6G6ADR8</accession>
<dbReference type="Pfam" id="PF12796">
    <property type="entry name" value="Ank_2"/>
    <property type="match status" value="2"/>
</dbReference>
<reference evidence="3" key="1">
    <citation type="submission" date="2019-07" db="EMBL/GenBank/DDBJ databases">
        <title>The discovery of a new lineage B mimivirus raises questions about particles surface fibrils.</title>
        <authorList>
            <person name="Silva L.K.S."/>
            <person name="Rodrigues R.A.L."/>
            <person name="Andrade A.C.S.P."/>
            <person name="Hikida H."/>
            <person name="Andreani J."/>
            <person name="Levasseur A."/>
            <person name="La Scola B."/>
            <person name="Abrahao J.S."/>
        </authorList>
    </citation>
    <scope>NUCLEOTIDE SEQUENCE</scope>
    <source>
        <strain evidence="3">B60</strain>
    </source>
</reference>
<dbReference type="SUPFAM" id="SSF48403">
    <property type="entry name" value="Ankyrin repeat"/>
    <property type="match status" value="1"/>
</dbReference>
<dbReference type="PANTHER" id="PTHR24198:SF165">
    <property type="entry name" value="ANKYRIN REPEAT-CONTAINING PROTEIN-RELATED"/>
    <property type="match status" value="1"/>
</dbReference>